<keyword evidence="8 17" id="KW-0418">Kinase</keyword>
<feature type="region of interest" description="Disordered" evidence="15">
    <location>
        <begin position="308"/>
        <end position="328"/>
    </location>
</feature>
<dbReference type="PANTHER" id="PTHR43289:SF6">
    <property type="entry name" value="SERINE_THREONINE-PROTEIN KINASE NEKL-3"/>
    <property type="match status" value="1"/>
</dbReference>
<evidence type="ECO:0000256" key="14">
    <source>
        <dbReference type="PROSITE-ProRule" id="PRU10141"/>
    </source>
</evidence>
<dbReference type="Pfam" id="PF00069">
    <property type="entry name" value="Pkinase"/>
    <property type="match status" value="1"/>
</dbReference>
<evidence type="ECO:0000256" key="7">
    <source>
        <dbReference type="ARBA" id="ARBA00022741"/>
    </source>
</evidence>
<comment type="subcellular location">
    <subcellularLocation>
        <location evidence="1">Cell membrane</location>
        <topology evidence="1">Single-pass membrane protein</topology>
    </subcellularLocation>
</comment>
<dbReference type="Gene3D" id="3.30.200.20">
    <property type="entry name" value="Phosphorylase Kinase, domain 1"/>
    <property type="match status" value="1"/>
</dbReference>
<dbReference type="SMART" id="SM00220">
    <property type="entry name" value="S_TKc"/>
    <property type="match status" value="1"/>
</dbReference>
<evidence type="ECO:0000313" key="18">
    <source>
        <dbReference type="Proteomes" id="UP001154266"/>
    </source>
</evidence>
<keyword evidence="5" id="KW-0808">Transferase</keyword>
<keyword evidence="9 14" id="KW-0067">ATP-binding</keyword>
<dbReference type="CDD" id="cd14014">
    <property type="entry name" value="STKc_PknB_like"/>
    <property type="match status" value="1"/>
</dbReference>
<evidence type="ECO:0000256" key="11">
    <source>
        <dbReference type="ARBA" id="ARBA00023136"/>
    </source>
</evidence>
<feature type="domain" description="Protein kinase" evidence="16">
    <location>
        <begin position="9"/>
        <end position="270"/>
    </location>
</feature>
<dbReference type="EC" id="2.7.11.1" evidence="2"/>
<evidence type="ECO:0000256" key="12">
    <source>
        <dbReference type="ARBA" id="ARBA00047899"/>
    </source>
</evidence>
<proteinExistence type="predicted"/>
<dbReference type="Proteomes" id="UP001154266">
    <property type="component" value="Unassembled WGS sequence"/>
</dbReference>
<keyword evidence="4" id="KW-0723">Serine/threonine-protein kinase</keyword>
<evidence type="ECO:0000256" key="13">
    <source>
        <dbReference type="ARBA" id="ARBA00048679"/>
    </source>
</evidence>
<sequence length="599" mass="65004">MEGTPFGRYRLIDLLGRGGMGEVWRARDTATNNRMVAIKLLPAHLAGDQAFVQRFRREADAAAQLNNPHIIPIHTYGEIDGRLYVDMRLVEGRDLQQTISAGGPLIPIRAVRIIEQIGKALNAAHKVGLVHRDVKPSNILLDEDDFAYLIDFGIARGAEETRLTGTGNVIGSWHYMAPERLQAGQDDARGDIYGLTCVLYECLTGQPPYPGSKLEQQITAHLTAPPPRPSRSRPGIPLAFDAVIATGMAKTPEHRYITAVHLANAARAALVSPAPPPPSPGPSAAQPSLVYDYDYAVRLAGSQWAGSAPLEIPNRPSRNDSGFKPARDIPAETFAPVTKPWWRGIDPVIHSITAALNDWQRRVSKRAAAGNTGAAAWWRRKTHAVPAALIFVALICIVVIAPNWPDPSPPEPFLEPTALDGILVTTAAAATIVDGDLRETESSSDLSDDPVTVKDPTCVGTLAVAQSSVYEGTAWTYARTQTFETPTPPRSHLVSQAAVLFASAGDASGFYRYSLNNWQMCQSQVTRDRDKTWSVYSLAEIGKSMMTQSFSDVNARWHCEHAMSVATNLIAETVVCGNYAPTDQANKIVTKMLENAAAI</sequence>
<accession>A0ABT6GSQ8</accession>
<keyword evidence="18" id="KW-1185">Reference proteome</keyword>
<evidence type="ECO:0000256" key="1">
    <source>
        <dbReference type="ARBA" id="ARBA00004162"/>
    </source>
</evidence>
<dbReference type="InterPro" id="IPR011009">
    <property type="entry name" value="Kinase-like_dom_sf"/>
</dbReference>
<dbReference type="PROSITE" id="PS00107">
    <property type="entry name" value="PROTEIN_KINASE_ATP"/>
    <property type="match status" value="1"/>
</dbReference>
<dbReference type="InterPro" id="IPR026954">
    <property type="entry name" value="PknH-like_Extracell"/>
</dbReference>
<dbReference type="Gene3D" id="1.10.510.10">
    <property type="entry name" value="Transferase(Phosphotransferase) domain 1"/>
    <property type="match status" value="1"/>
</dbReference>
<dbReference type="InterPro" id="IPR038232">
    <property type="entry name" value="PknH-like_Extracell_sf"/>
</dbReference>
<protein>
    <recommendedName>
        <fullName evidence="2">non-specific serine/threonine protein kinase</fullName>
        <ecNumber evidence="2">2.7.11.1</ecNumber>
    </recommendedName>
</protein>
<evidence type="ECO:0000256" key="8">
    <source>
        <dbReference type="ARBA" id="ARBA00022777"/>
    </source>
</evidence>
<keyword evidence="3" id="KW-1003">Cell membrane</keyword>
<reference evidence="17" key="1">
    <citation type="journal article" date="2023" name="Environ. Microbiol.">
        <title>The 2-methylpropene degradation pathway in Mycobacteriaceae family strains.</title>
        <authorList>
            <person name="Helbich S."/>
            <person name="Barrantes I."/>
            <person name="Dos Anjos Borges L.G."/>
            <person name="Pieper D.H."/>
            <person name="Vainshtein Y."/>
            <person name="Sohn K."/>
            <person name="Engesser K.H."/>
        </authorList>
    </citation>
    <scope>NUCLEOTIDE SEQUENCE</scope>
    <source>
        <strain evidence="17">IBE100</strain>
    </source>
</reference>
<evidence type="ECO:0000256" key="9">
    <source>
        <dbReference type="ARBA" id="ARBA00022840"/>
    </source>
</evidence>
<dbReference type="GO" id="GO:0016301">
    <property type="term" value="F:kinase activity"/>
    <property type="evidence" value="ECO:0007669"/>
    <property type="project" value="UniProtKB-KW"/>
</dbReference>
<dbReference type="PANTHER" id="PTHR43289">
    <property type="entry name" value="MITOGEN-ACTIVATED PROTEIN KINASE KINASE KINASE 20-RELATED"/>
    <property type="match status" value="1"/>
</dbReference>
<evidence type="ECO:0000256" key="10">
    <source>
        <dbReference type="ARBA" id="ARBA00022989"/>
    </source>
</evidence>
<evidence type="ECO:0000256" key="4">
    <source>
        <dbReference type="ARBA" id="ARBA00022527"/>
    </source>
</evidence>
<dbReference type="InterPro" id="IPR017441">
    <property type="entry name" value="Protein_kinase_ATP_BS"/>
</dbReference>
<dbReference type="Pfam" id="PF14032">
    <property type="entry name" value="PknH_C"/>
    <property type="match status" value="1"/>
</dbReference>
<keyword evidence="11" id="KW-0472">Membrane</keyword>
<organism evidence="17 18">
    <name type="scientific">Mycolicibacterium gadium</name>
    <name type="common">Mycobacterium gadium</name>
    <dbReference type="NCBI Taxonomy" id="1794"/>
    <lineage>
        <taxon>Bacteria</taxon>
        <taxon>Bacillati</taxon>
        <taxon>Actinomycetota</taxon>
        <taxon>Actinomycetes</taxon>
        <taxon>Mycobacteriales</taxon>
        <taxon>Mycobacteriaceae</taxon>
        <taxon>Mycolicibacterium</taxon>
    </lineage>
</organism>
<keyword evidence="7 14" id="KW-0547">Nucleotide-binding</keyword>
<dbReference type="PROSITE" id="PS00108">
    <property type="entry name" value="PROTEIN_KINASE_ST"/>
    <property type="match status" value="1"/>
</dbReference>
<dbReference type="EMBL" id="JAKZMO010000012">
    <property type="protein sequence ID" value="MDG5484324.1"/>
    <property type="molecule type" value="Genomic_DNA"/>
</dbReference>
<evidence type="ECO:0000256" key="5">
    <source>
        <dbReference type="ARBA" id="ARBA00022679"/>
    </source>
</evidence>
<evidence type="ECO:0000259" key="16">
    <source>
        <dbReference type="PROSITE" id="PS50011"/>
    </source>
</evidence>
<keyword evidence="6" id="KW-0812">Transmembrane</keyword>
<name>A0ABT6GSQ8_MYCGU</name>
<comment type="catalytic activity">
    <reaction evidence="13">
        <text>L-seryl-[protein] + ATP = O-phospho-L-seryl-[protein] + ADP + H(+)</text>
        <dbReference type="Rhea" id="RHEA:17989"/>
        <dbReference type="Rhea" id="RHEA-COMP:9863"/>
        <dbReference type="Rhea" id="RHEA-COMP:11604"/>
        <dbReference type="ChEBI" id="CHEBI:15378"/>
        <dbReference type="ChEBI" id="CHEBI:29999"/>
        <dbReference type="ChEBI" id="CHEBI:30616"/>
        <dbReference type="ChEBI" id="CHEBI:83421"/>
        <dbReference type="ChEBI" id="CHEBI:456216"/>
        <dbReference type="EC" id="2.7.11.1"/>
    </reaction>
</comment>
<dbReference type="SUPFAM" id="SSF56112">
    <property type="entry name" value="Protein kinase-like (PK-like)"/>
    <property type="match status" value="1"/>
</dbReference>
<evidence type="ECO:0000256" key="2">
    <source>
        <dbReference type="ARBA" id="ARBA00012513"/>
    </source>
</evidence>
<comment type="caution">
    <text evidence="17">The sequence shown here is derived from an EMBL/GenBank/DDBJ whole genome shotgun (WGS) entry which is preliminary data.</text>
</comment>
<dbReference type="PROSITE" id="PS50011">
    <property type="entry name" value="PROTEIN_KINASE_DOM"/>
    <property type="match status" value="1"/>
</dbReference>
<dbReference type="InterPro" id="IPR000719">
    <property type="entry name" value="Prot_kinase_dom"/>
</dbReference>
<dbReference type="Gene3D" id="3.40.1000.70">
    <property type="entry name" value="PknH-like extracellular domain"/>
    <property type="match status" value="1"/>
</dbReference>
<evidence type="ECO:0000256" key="6">
    <source>
        <dbReference type="ARBA" id="ARBA00022692"/>
    </source>
</evidence>
<evidence type="ECO:0000256" key="3">
    <source>
        <dbReference type="ARBA" id="ARBA00022475"/>
    </source>
</evidence>
<comment type="catalytic activity">
    <reaction evidence="12">
        <text>L-threonyl-[protein] + ATP = O-phospho-L-threonyl-[protein] + ADP + H(+)</text>
        <dbReference type="Rhea" id="RHEA:46608"/>
        <dbReference type="Rhea" id="RHEA-COMP:11060"/>
        <dbReference type="Rhea" id="RHEA-COMP:11605"/>
        <dbReference type="ChEBI" id="CHEBI:15378"/>
        <dbReference type="ChEBI" id="CHEBI:30013"/>
        <dbReference type="ChEBI" id="CHEBI:30616"/>
        <dbReference type="ChEBI" id="CHEBI:61977"/>
        <dbReference type="ChEBI" id="CHEBI:456216"/>
        <dbReference type="EC" id="2.7.11.1"/>
    </reaction>
</comment>
<evidence type="ECO:0000256" key="15">
    <source>
        <dbReference type="SAM" id="MobiDB-lite"/>
    </source>
</evidence>
<evidence type="ECO:0000313" key="17">
    <source>
        <dbReference type="EMBL" id="MDG5484324.1"/>
    </source>
</evidence>
<dbReference type="InterPro" id="IPR008271">
    <property type="entry name" value="Ser/Thr_kinase_AS"/>
</dbReference>
<gene>
    <name evidence="17" type="ORF">MNO81_16110</name>
</gene>
<feature type="binding site" evidence="14">
    <location>
        <position position="39"/>
    </location>
    <ligand>
        <name>ATP</name>
        <dbReference type="ChEBI" id="CHEBI:30616"/>
    </ligand>
</feature>
<dbReference type="RefSeq" id="WP_278221933.1">
    <property type="nucleotide sequence ID" value="NZ_JAKZMO010000012.1"/>
</dbReference>
<keyword evidence="10" id="KW-1133">Transmembrane helix</keyword>